<feature type="compositionally biased region" description="Pro residues" evidence="1">
    <location>
        <begin position="484"/>
        <end position="497"/>
    </location>
</feature>
<feature type="compositionally biased region" description="Acidic residues" evidence="1">
    <location>
        <begin position="278"/>
        <end position="291"/>
    </location>
</feature>
<name>A0A232LYV4_9EURO</name>
<reference evidence="3 4" key="1">
    <citation type="journal article" date="2015" name="Environ. Microbiol.">
        <title>Metagenome sequence of Elaphomyces granulatus from sporocarp tissue reveals Ascomycota ectomycorrhizal fingerprints of genome expansion and a Proteobacteria-rich microbiome.</title>
        <authorList>
            <person name="Quandt C.A."/>
            <person name="Kohler A."/>
            <person name="Hesse C.N."/>
            <person name="Sharpton T.J."/>
            <person name="Martin F."/>
            <person name="Spatafora J.W."/>
        </authorList>
    </citation>
    <scope>NUCLEOTIDE SEQUENCE [LARGE SCALE GENOMIC DNA]</scope>
    <source>
        <strain evidence="3 4">OSC145934</strain>
    </source>
</reference>
<dbReference type="AlphaFoldDB" id="A0A232LYV4"/>
<feature type="compositionally biased region" description="Low complexity" evidence="1">
    <location>
        <begin position="1"/>
        <end position="21"/>
    </location>
</feature>
<feature type="compositionally biased region" description="Basic and acidic residues" evidence="1">
    <location>
        <begin position="305"/>
        <end position="317"/>
    </location>
</feature>
<evidence type="ECO:0000313" key="4">
    <source>
        <dbReference type="Proteomes" id="UP000243515"/>
    </source>
</evidence>
<dbReference type="SMART" id="SM00293">
    <property type="entry name" value="PWWP"/>
    <property type="match status" value="1"/>
</dbReference>
<gene>
    <name evidence="3" type="ORF">Egran_02982</name>
</gene>
<feature type="compositionally biased region" description="Basic and acidic residues" evidence="1">
    <location>
        <begin position="501"/>
        <end position="540"/>
    </location>
</feature>
<dbReference type="EMBL" id="NPHW01003627">
    <property type="protein sequence ID" value="OXV09254.1"/>
    <property type="molecule type" value="Genomic_DNA"/>
</dbReference>
<dbReference type="Pfam" id="PF00855">
    <property type="entry name" value="PWWP"/>
    <property type="match status" value="1"/>
</dbReference>
<dbReference type="Gene3D" id="2.30.30.140">
    <property type="match status" value="1"/>
</dbReference>
<feature type="compositionally biased region" description="Basic and acidic residues" evidence="1">
    <location>
        <begin position="372"/>
        <end position="386"/>
    </location>
</feature>
<keyword evidence="4" id="KW-1185">Reference proteome</keyword>
<dbReference type="Proteomes" id="UP000243515">
    <property type="component" value="Unassembled WGS sequence"/>
</dbReference>
<evidence type="ECO:0000313" key="3">
    <source>
        <dbReference type="EMBL" id="OXV09254.1"/>
    </source>
</evidence>
<organism evidence="3 4">
    <name type="scientific">Elaphomyces granulatus</name>
    <dbReference type="NCBI Taxonomy" id="519963"/>
    <lineage>
        <taxon>Eukaryota</taxon>
        <taxon>Fungi</taxon>
        <taxon>Dikarya</taxon>
        <taxon>Ascomycota</taxon>
        <taxon>Pezizomycotina</taxon>
        <taxon>Eurotiomycetes</taxon>
        <taxon>Eurotiomycetidae</taxon>
        <taxon>Eurotiales</taxon>
        <taxon>Elaphomycetaceae</taxon>
        <taxon>Elaphomyces</taxon>
    </lineage>
</organism>
<feature type="domain" description="PWWP" evidence="2">
    <location>
        <begin position="121"/>
        <end position="204"/>
    </location>
</feature>
<dbReference type="InterPro" id="IPR000313">
    <property type="entry name" value="PWWP_dom"/>
</dbReference>
<evidence type="ECO:0000259" key="2">
    <source>
        <dbReference type="PROSITE" id="PS50812"/>
    </source>
</evidence>
<protein>
    <recommendedName>
        <fullName evidence="2">PWWP domain-containing protein</fullName>
    </recommendedName>
</protein>
<dbReference type="PANTHER" id="PTHR22910">
    <property type="entry name" value="PROTEIN MGARP"/>
    <property type="match status" value="1"/>
</dbReference>
<feature type="compositionally biased region" description="Basic and acidic residues" evidence="1">
    <location>
        <begin position="39"/>
        <end position="50"/>
    </location>
</feature>
<feature type="region of interest" description="Disordered" evidence="1">
    <location>
        <begin position="1"/>
        <end position="116"/>
    </location>
</feature>
<feature type="compositionally biased region" description="Low complexity" evidence="1">
    <location>
        <begin position="319"/>
        <end position="362"/>
    </location>
</feature>
<dbReference type="SUPFAM" id="SSF63748">
    <property type="entry name" value="Tudor/PWWP/MBT"/>
    <property type="match status" value="1"/>
</dbReference>
<evidence type="ECO:0000256" key="1">
    <source>
        <dbReference type="SAM" id="MobiDB-lite"/>
    </source>
</evidence>
<dbReference type="InterPro" id="IPR026093">
    <property type="entry name" value="MGARP"/>
</dbReference>
<dbReference type="PROSITE" id="PS50812">
    <property type="entry name" value="PWWP"/>
    <property type="match status" value="1"/>
</dbReference>
<dbReference type="GO" id="GO:0005739">
    <property type="term" value="C:mitochondrion"/>
    <property type="evidence" value="ECO:0007669"/>
    <property type="project" value="InterPro"/>
</dbReference>
<dbReference type="PANTHER" id="PTHR22910:SF6">
    <property type="entry name" value="PROTEIN MGARP"/>
    <property type="match status" value="1"/>
</dbReference>
<feature type="region of interest" description="Disordered" evidence="1">
    <location>
        <begin position="482"/>
        <end position="566"/>
    </location>
</feature>
<dbReference type="OrthoDB" id="62853at2759"/>
<accession>A0A232LYV4</accession>
<feature type="region of interest" description="Disordered" evidence="1">
    <location>
        <begin position="256"/>
        <end position="386"/>
    </location>
</feature>
<proteinExistence type="predicted"/>
<feature type="compositionally biased region" description="Low complexity" evidence="1">
    <location>
        <begin position="555"/>
        <end position="566"/>
    </location>
</feature>
<feature type="compositionally biased region" description="Basic residues" evidence="1">
    <location>
        <begin position="101"/>
        <end position="111"/>
    </location>
</feature>
<comment type="caution">
    <text evidence="3">The sequence shown here is derived from an EMBL/GenBank/DDBJ whole genome shotgun (WGS) entry which is preliminary data.</text>
</comment>
<sequence length="566" mass="61531">MPDETSVAASSPPASSPVEPVAGHDSSVEPAVGSADAAPETRTELEKMVTEDAASQASVEPETRENVDGVGDPPAANGTPASAKKATNAKRKSTGGVAEHKTKKLNRKKSQPRITHLDANPGNYYLARLKSYPPWPAIICDEEMLPQTLLNTRPVTTKQADGSYRESYADGGKRAHERTFPIMFLETNEFAWIPNTDLTPLDTDTCKDVSEKSKTKPLLAAYKVASENHDLQYFKNLLADHQRAVQLEAEEREAKAAAKAAAKAQKDEKKKKRKSMEVAEEPEDGELGEDQESGKKVKSAKKRKKDVESDGENEKPVKTPKTTTKLKLTTPKTPATAETTKKAAATPKSTKAKMSSKAAKVSPSDEETAVETPKEPEKQIDPQEAKAKKQKEILFIRHKLQKGFLSRDQAPKEEEMAIMSNYIVKLEAHAELEVAIIRATKINKVLKAIIKLDSIPKDEEYQFRRRSIDILAKWKNLLESDIPPAGPATPAPAPAPAPAEAKSKDSKPRANGVHRQDEGDDSSKSKADTDKANKEPKETEGAQEASMLDADLDESAPASAVVAAST</sequence>